<protein>
    <submittedName>
        <fullName evidence="2">Uncharacterized protein</fullName>
    </submittedName>
</protein>
<sequence length="404" mass="46606">MKFRKAASTSSPKMELLSRRSTTNDGRMSTLKRSRSFRASVKLISKIRNRAAFRLASGFEISPVSSKDQCKTTRVSSKDLEKAKQQQELPRTFVNSMKNEKKSNDKRNERIKDKDISQEDRRTSSETNSSIDAVESREITKDFEKKLSLDDRISMKNQKDLSKSLEGRIEDETKSPKVVRIFRRKMITDESSKKRNDQEVKAKGKLEKDEHGYENPTFSLDSSLDSSFASIEINVKNEEHVTREERNECVVEKTNFEEQKLLKSLLSNKSDLKYVRSFSMREDRSFGRDKSPGYERNDRPRTNFYSETEIDASSRSKEKYNRDLRSCIENTDSVCPTKSCRNRTVDNLTNFWTNARGGSFRSKMCASKKKLGKESKDLESIGQDRVLVTTTSGSSTLDRRKAFH</sequence>
<gene>
    <name evidence="2" type="ORF">HZH68_009056</name>
</gene>
<feature type="compositionally biased region" description="Basic and acidic residues" evidence="1">
    <location>
        <begin position="98"/>
        <end position="124"/>
    </location>
</feature>
<feature type="compositionally biased region" description="Basic and acidic residues" evidence="1">
    <location>
        <begin position="68"/>
        <end position="85"/>
    </location>
</feature>
<feature type="region of interest" description="Disordered" evidence="1">
    <location>
        <begin position="284"/>
        <end position="307"/>
    </location>
</feature>
<feature type="region of interest" description="Disordered" evidence="1">
    <location>
        <begin position="64"/>
        <end position="133"/>
    </location>
</feature>
<feature type="compositionally biased region" description="Basic and acidic residues" evidence="1">
    <location>
        <begin position="284"/>
        <end position="301"/>
    </location>
</feature>
<comment type="caution">
    <text evidence="2">The sequence shown here is derived from an EMBL/GenBank/DDBJ whole genome shotgun (WGS) entry which is preliminary data.</text>
</comment>
<dbReference type="Proteomes" id="UP000617340">
    <property type="component" value="Unassembled WGS sequence"/>
</dbReference>
<evidence type="ECO:0000313" key="3">
    <source>
        <dbReference type="Proteomes" id="UP000617340"/>
    </source>
</evidence>
<proteinExistence type="predicted"/>
<name>A0A834N7L3_VESGE</name>
<keyword evidence="3" id="KW-1185">Reference proteome</keyword>
<feature type="compositionally biased region" description="Polar residues" evidence="1">
    <location>
        <begin position="86"/>
        <end position="97"/>
    </location>
</feature>
<dbReference type="EMBL" id="JACSDZ010000008">
    <property type="protein sequence ID" value="KAF7397834.1"/>
    <property type="molecule type" value="Genomic_DNA"/>
</dbReference>
<dbReference type="AlphaFoldDB" id="A0A834N7L3"/>
<evidence type="ECO:0000256" key="1">
    <source>
        <dbReference type="SAM" id="MobiDB-lite"/>
    </source>
</evidence>
<accession>A0A834N7L3</accession>
<feature type="compositionally biased region" description="Basic and acidic residues" evidence="1">
    <location>
        <begin position="189"/>
        <end position="213"/>
    </location>
</feature>
<feature type="region of interest" description="Disordered" evidence="1">
    <location>
        <begin position="1"/>
        <end position="35"/>
    </location>
</feature>
<reference evidence="2" key="1">
    <citation type="journal article" date="2020" name="G3 (Bethesda)">
        <title>High-Quality Assemblies for Three Invasive Social Wasps from the &lt;i&gt;Vespula&lt;/i&gt; Genus.</title>
        <authorList>
            <person name="Harrop T.W.R."/>
            <person name="Guhlin J."/>
            <person name="McLaughlin G.M."/>
            <person name="Permina E."/>
            <person name="Stockwell P."/>
            <person name="Gilligan J."/>
            <person name="Le Lec M.F."/>
            <person name="Gruber M.A.M."/>
            <person name="Quinn O."/>
            <person name="Lovegrove M."/>
            <person name="Duncan E.J."/>
            <person name="Remnant E.J."/>
            <person name="Van Eeckhoven J."/>
            <person name="Graham B."/>
            <person name="Knapp R.A."/>
            <person name="Langford K.W."/>
            <person name="Kronenberg Z."/>
            <person name="Press M.O."/>
            <person name="Eacker S.M."/>
            <person name="Wilson-Rankin E.E."/>
            <person name="Purcell J."/>
            <person name="Lester P.J."/>
            <person name="Dearden P.K."/>
        </authorList>
    </citation>
    <scope>NUCLEOTIDE SEQUENCE</scope>
    <source>
        <strain evidence="2">Linc-1</strain>
    </source>
</reference>
<organism evidence="2 3">
    <name type="scientific">Vespula germanica</name>
    <name type="common">German yellow jacket</name>
    <name type="synonym">Paravespula germanica</name>
    <dbReference type="NCBI Taxonomy" id="30212"/>
    <lineage>
        <taxon>Eukaryota</taxon>
        <taxon>Metazoa</taxon>
        <taxon>Ecdysozoa</taxon>
        <taxon>Arthropoda</taxon>
        <taxon>Hexapoda</taxon>
        <taxon>Insecta</taxon>
        <taxon>Pterygota</taxon>
        <taxon>Neoptera</taxon>
        <taxon>Endopterygota</taxon>
        <taxon>Hymenoptera</taxon>
        <taxon>Apocrita</taxon>
        <taxon>Aculeata</taxon>
        <taxon>Vespoidea</taxon>
        <taxon>Vespidae</taxon>
        <taxon>Vespinae</taxon>
        <taxon>Vespula</taxon>
    </lineage>
</organism>
<evidence type="ECO:0000313" key="2">
    <source>
        <dbReference type="EMBL" id="KAF7397834.1"/>
    </source>
</evidence>
<feature type="region of interest" description="Disordered" evidence="1">
    <location>
        <begin position="189"/>
        <end position="219"/>
    </location>
</feature>